<dbReference type="GO" id="GO:0015179">
    <property type="term" value="F:L-amino acid transmembrane transporter activity"/>
    <property type="evidence" value="ECO:0007669"/>
    <property type="project" value="TreeGrafter"/>
</dbReference>
<dbReference type="InterPro" id="IPR013057">
    <property type="entry name" value="AA_transpt_TM"/>
</dbReference>
<reference evidence="8" key="1">
    <citation type="submission" date="2021-12" db="EMBL/GenBank/DDBJ databases">
        <authorList>
            <person name="King R."/>
        </authorList>
    </citation>
    <scope>NUCLEOTIDE SEQUENCE</scope>
</reference>
<dbReference type="AlphaFoldDB" id="A0A9P0F3B6"/>
<organism evidence="8 9">
    <name type="scientific">Bemisia tabaci</name>
    <name type="common">Sweetpotato whitefly</name>
    <name type="synonym">Aleurodes tabaci</name>
    <dbReference type="NCBI Taxonomy" id="7038"/>
    <lineage>
        <taxon>Eukaryota</taxon>
        <taxon>Metazoa</taxon>
        <taxon>Ecdysozoa</taxon>
        <taxon>Arthropoda</taxon>
        <taxon>Hexapoda</taxon>
        <taxon>Insecta</taxon>
        <taxon>Pterygota</taxon>
        <taxon>Neoptera</taxon>
        <taxon>Paraneoptera</taxon>
        <taxon>Hemiptera</taxon>
        <taxon>Sternorrhyncha</taxon>
        <taxon>Aleyrodoidea</taxon>
        <taxon>Aleyrodidae</taxon>
        <taxon>Aleyrodinae</taxon>
        <taxon>Bemisia</taxon>
    </lineage>
</organism>
<dbReference type="PANTHER" id="PTHR22950">
    <property type="entry name" value="AMINO ACID TRANSPORTER"/>
    <property type="match status" value="1"/>
</dbReference>
<dbReference type="EMBL" id="OU963865">
    <property type="protein sequence ID" value="CAH0387920.1"/>
    <property type="molecule type" value="Genomic_DNA"/>
</dbReference>
<evidence type="ECO:0000313" key="9">
    <source>
        <dbReference type="Proteomes" id="UP001152759"/>
    </source>
</evidence>
<evidence type="ECO:0000256" key="5">
    <source>
        <dbReference type="SAM" id="MobiDB-lite"/>
    </source>
</evidence>
<comment type="subcellular location">
    <subcellularLocation>
        <location evidence="1">Membrane</location>
        <topology evidence="1">Multi-pass membrane protein</topology>
    </subcellularLocation>
</comment>
<evidence type="ECO:0000256" key="3">
    <source>
        <dbReference type="ARBA" id="ARBA00022989"/>
    </source>
</evidence>
<feature type="transmembrane region" description="Helical" evidence="6">
    <location>
        <begin position="48"/>
        <end position="68"/>
    </location>
</feature>
<evidence type="ECO:0000256" key="4">
    <source>
        <dbReference type="ARBA" id="ARBA00023136"/>
    </source>
</evidence>
<gene>
    <name evidence="8" type="ORF">BEMITA_LOCUS6878</name>
</gene>
<accession>A0A9P0F3B6</accession>
<evidence type="ECO:0000256" key="1">
    <source>
        <dbReference type="ARBA" id="ARBA00004141"/>
    </source>
</evidence>
<keyword evidence="2 6" id="KW-0812">Transmembrane</keyword>
<feature type="transmembrane region" description="Helical" evidence="6">
    <location>
        <begin position="74"/>
        <end position="101"/>
    </location>
</feature>
<dbReference type="Proteomes" id="UP001152759">
    <property type="component" value="Chromosome 4"/>
</dbReference>
<name>A0A9P0F3B6_BEMTA</name>
<sequence length="118" mass="13258">MGFNKKTESQNTLDLSVNDEKPEKDLEKEQEEEYDPYKQEQTGKTTSYFEALLILIKASLGTGILGMPRAFYNAGYLLGTIGTIVAGVLTTQTAHMIVSLLTSPEAWRELRYIDCYVI</sequence>
<evidence type="ECO:0000256" key="2">
    <source>
        <dbReference type="ARBA" id="ARBA00022692"/>
    </source>
</evidence>
<evidence type="ECO:0000256" key="6">
    <source>
        <dbReference type="SAM" id="Phobius"/>
    </source>
</evidence>
<evidence type="ECO:0000259" key="7">
    <source>
        <dbReference type="Pfam" id="PF01490"/>
    </source>
</evidence>
<keyword evidence="9" id="KW-1185">Reference proteome</keyword>
<protein>
    <recommendedName>
        <fullName evidence="7">Amino acid transporter transmembrane domain-containing protein</fullName>
    </recommendedName>
</protein>
<proteinExistence type="predicted"/>
<dbReference type="Pfam" id="PF01490">
    <property type="entry name" value="Aa_trans"/>
    <property type="match status" value="1"/>
</dbReference>
<feature type="compositionally biased region" description="Basic and acidic residues" evidence="5">
    <location>
        <begin position="18"/>
        <end position="27"/>
    </location>
</feature>
<keyword evidence="4 6" id="KW-0472">Membrane</keyword>
<feature type="region of interest" description="Disordered" evidence="5">
    <location>
        <begin position="1"/>
        <end position="41"/>
    </location>
</feature>
<evidence type="ECO:0000313" key="8">
    <source>
        <dbReference type="EMBL" id="CAH0387920.1"/>
    </source>
</evidence>
<feature type="domain" description="Amino acid transporter transmembrane" evidence="7">
    <location>
        <begin position="45"/>
        <end position="105"/>
    </location>
</feature>
<dbReference type="GO" id="GO:0005774">
    <property type="term" value="C:vacuolar membrane"/>
    <property type="evidence" value="ECO:0007669"/>
    <property type="project" value="TreeGrafter"/>
</dbReference>
<keyword evidence="3 6" id="KW-1133">Transmembrane helix</keyword>
<dbReference type="PANTHER" id="PTHR22950:SF349">
    <property type="entry name" value="AMINO ACID TRANSPORTER TRANSMEMBRANE DOMAIN-CONTAINING PROTEIN"/>
    <property type="match status" value="1"/>
</dbReference>